<evidence type="ECO:0000256" key="1">
    <source>
        <dbReference type="SAM" id="MobiDB-lite"/>
    </source>
</evidence>
<dbReference type="InterPro" id="IPR021759">
    <property type="entry name" value="WxLIP_HBD"/>
</dbReference>
<accession>A0A2K9HJA1</accession>
<dbReference type="Pfam" id="PF11797">
    <property type="entry name" value="WxLIP_HBD"/>
    <property type="match status" value="1"/>
</dbReference>
<dbReference type="KEGG" id="lali:LA20249_06130"/>
<evidence type="ECO:0000256" key="3">
    <source>
        <dbReference type="SAM" id="SignalP"/>
    </source>
</evidence>
<keyword evidence="2" id="KW-0472">Membrane</keyword>
<evidence type="ECO:0000259" key="4">
    <source>
        <dbReference type="Pfam" id="PF06030"/>
    </source>
</evidence>
<gene>
    <name evidence="6" type="ORF">LA20249_06130</name>
</gene>
<feature type="signal peptide" evidence="3">
    <location>
        <begin position="1"/>
        <end position="30"/>
    </location>
</feature>
<sequence>MLKFKSKFSFLLPLMFALFLSLLGVTNVTAATSGDYTIAPSGKSNDVVNIDNGSYYITGTPGQKTEIKLQVINKASSTRNFIYYAATAYTNDNGALSYNSMKVTDPSLKIQTRDAISPKKSTFKVPGNTSATLTLNVTIPTKKFDGTIMGGVTVAPYKEKAKGTVGSNGNLIKNKFSYSIPVQIHQKGAEAVQPKYSVRTVKPDLTTTSKGQKQGVKANIHNSTNSYTGSLSAKAVVTKKGDKSFKITQLYDSQSIAPTTNYDLSIPWGKKALQSGDYHLKLTYKTAGGIKSWVLNKDFTITNNDAAKYNKLAGIKPNYLWLYILLGILALAIILGLGIYLGKRNNNKNNNNGGNGGTPTRRRRR</sequence>
<feature type="chain" id="PRO_5014616692" evidence="3">
    <location>
        <begin position="31"/>
        <end position="365"/>
    </location>
</feature>
<keyword evidence="3" id="KW-0732">Signal</keyword>
<dbReference type="OrthoDB" id="2148359at2"/>
<feature type="domain" description="WxL Interacting Protein peptidoglycan binding" evidence="4">
    <location>
        <begin position="49"/>
        <end position="154"/>
    </location>
</feature>
<proteinExistence type="predicted"/>
<reference evidence="6 7" key="1">
    <citation type="submission" date="2016-12" db="EMBL/GenBank/DDBJ databases">
        <title>The whole genome sequencing and assembly of Lactobacillus alimentarius DSM 20249T strain.</title>
        <authorList>
            <person name="Lee Y.-J."/>
            <person name="Yi H."/>
            <person name="Bahn Y.-S."/>
            <person name="Kim J.F."/>
            <person name="Lee D.-W."/>
        </authorList>
    </citation>
    <scope>NUCLEOTIDE SEQUENCE [LARGE SCALE GENOMIC DNA]</scope>
    <source>
        <strain evidence="6 7">DSM 20249</strain>
    </source>
</reference>
<organism evidence="6 7">
    <name type="scientific">Companilactobacillus alimentarius DSM 20249</name>
    <dbReference type="NCBI Taxonomy" id="1423720"/>
    <lineage>
        <taxon>Bacteria</taxon>
        <taxon>Bacillati</taxon>
        <taxon>Bacillota</taxon>
        <taxon>Bacilli</taxon>
        <taxon>Lactobacillales</taxon>
        <taxon>Lactobacillaceae</taxon>
        <taxon>Companilactobacillus</taxon>
    </lineage>
</organism>
<evidence type="ECO:0000259" key="5">
    <source>
        <dbReference type="Pfam" id="PF11797"/>
    </source>
</evidence>
<feature type="region of interest" description="Disordered" evidence="1">
    <location>
        <begin position="346"/>
        <end position="365"/>
    </location>
</feature>
<feature type="transmembrane region" description="Helical" evidence="2">
    <location>
        <begin position="320"/>
        <end position="341"/>
    </location>
</feature>
<keyword evidence="2" id="KW-1133">Transmembrane helix</keyword>
<keyword evidence="7" id="KW-1185">Reference proteome</keyword>
<protein>
    <submittedName>
        <fullName evidence="6">Uncharacterized protein</fullName>
    </submittedName>
</protein>
<keyword evidence="2" id="KW-0812">Transmembrane</keyword>
<evidence type="ECO:0000256" key="2">
    <source>
        <dbReference type="SAM" id="Phobius"/>
    </source>
</evidence>
<dbReference type="AlphaFoldDB" id="A0A2K9HJA1"/>
<evidence type="ECO:0000313" key="7">
    <source>
        <dbReference type="Proteomes" id="UP000234653"/>
    </source>
</evidence>
<dbReference type="InterPro" id="IPR010317">
    <property type="entry name" value="WxLIP_PGBD"/>
</dbReference>
<dbReference type="Proteomes" id="UP000234653">
    <property type="component" value="Chromosome"/>
</dbReference>
<evidence type="ECO:0000313" key="6">
    <source>
        <dbReference type="EMBL" id="AUI71777.1"/>
    </source>
</evidence>
<dbReference type="RefSeq" id="WP_057739010.1">
    <property type="nucleotide sequence ID" value="NZ_AZDQ01000031.1"/>
</dbReference>
<name>A0A2K9HJA1_9LACO</name>
<feature type="domain" description="WxL Interacting Protein host binding" evidence="5">
    <location>
        <begin position="169"/>
        <end position="311"/>
    </location>
</feature>
<dbReference type="EMBL" id="CP018867">
    <property type="protein sequence ID" value="AUI71777.1"/>
    <property type="molecule type" value="Genomic_DNA"/>
</dbReference>
<dbReference type="STRING" id="1423720.FC67_GL000827"/>
<dbReference type="Pfam" id="PF06030">
    <property type="entry name" value="WxLIP_PGBD"/>
    <property type="match status" value="1"/>
</dbReference>